<evidence type="ECO:0000313" key="1">
    <source>
        <dbReference type="EMBL" id="EEC51911.1"/>
    </source>
</evidence>
<dbReference type="AlphaFoldDB" id="B7FQR2"/>
<dbReference type="HOGENOM" id="CLU_1424037_0_0_1"/>
<dbReference type="OrthoDB" id="54796at2759"/>
<dbReference type="InParanoid" id="B7FQR2"/>
<reference evidence="1 2" key="1">
    <citation type="journal article" date="2008" name="Nature">
        <title>The Phaeodactylum genome reveals the evolutionary history of diatom genomes.</title>
        <authorList>
            <person name="Bowler C."/>
            <person name="Allen A.E."/>
            <person name="Badger J.H."/>
            <person name="Grimwood J."/>
            <person name="Jabbari K."/>
            <person name="Kuo A."/>
            <person name="Maheswari U."/>
            <person name="Martens C."/>
            <person name="Maumus F."/>
            <person name="Otillar R.P."/>
            <person name="Rayko E."/>
            <person name="Salamov A."/>
            <person name="Vandepoele K."/>
            <person name="Beszteri B."/>
            <person name="Gruber A."/>
            <person name="Heijde M."/>
            <person name="Katinka M."/>
            <person name="Mock T."/>
            <person name="Valentin K."/>
            <person name="Verret F."/>
            <person name="Berges J.A."/>
            <person name="Brownlee C."/>
            <person name="Cadoret J.P."/>
            <person name="Chiovitti A."/>
            <person name="Choi C.J."/>
            <person name="Coesel S."/>
            <person name="De Martino A."/>
            <person name="Detter J.C."/>
            <person name="Durkin C."/>
            <person name="Falciatore A."/>
            <person name="Fournet J."/>
            <person name="Haruta M."/>
            <person name="Huysman M.J."/>
            <person name="Jenkins B.D."/>
            <person name="Jiroutova K."/>
            <person name="Jorgensen R.E."/>
            <person name="Joubert Y."/>
            <person name="Kaplan A."/>
            <person name="Kroger N."/>
            <person name="Kroth P.G."/>
            <person name="La Roche J."/>
            <person name="Lindquist E."/>
            <person name="Lommer M."/>
            <person name="Martin-Jezequel V."/>
            <person name="Lopez P.J."/>
            <person name="Lucas S."/>
            <person name="Mangogna M."/>
            <person name="McGinnis K."/>
            <person name="Medlin L.K."/>
            <person name="Montsant A."/>
            <person name="Oudot-Le Secq M.P."/>
            <person name="Napoli C."/>
            <person name="Obornik M."/>
            <person name="Parker M.S."/>
            <person name="Petit J.L."/>
            <person name="Porcel B.M."/>
            <person name="Poulsen N."/>
            <person name="Robison M."/>
            <person name="Rychlewski L."/>
            <person name="Rynearson T.A."/>
            <person name="Schmutz J."/>
            <person name="Shapiro H."/>
            <person name="Siaut M."/>
            <person name="Stanley M."/>
            <person name="Sussman M.R."/>
            <person name="Taylor A.R."/>
            <person name="Vardi A."/>
            <person name="von Dassow P."/>
            <person name="Vyverman W."/>
            <person name="Willis A."/>
            <person name="Wyrwicz L.S."/>
            <person name="Rokhsar D.S."/>
            <person name="Weissenbach J."/>
            <person name="Armbrust E.V."/>
            <person name="Green B.R."/>
            <person name="Van de Peer Y."/>
            <person name="Grigoriev I.V."/>
        </authorList>
    </citation>
    <scope>NUCLEOTIDE SEQUENCE [LARGE SCALE GENOMIC DNA]</scope>
    <source>
        <strain evidence="1 2">CCAP 1055/1</strain>
    </source>
</reference>
<evidence type="ECO:0000313" key="2">
    <source>
        <dbReference type="Proteomes" id="UP000000759"/>
    </source>
</evidence>
<protein>
    <submittedName>
        <fullName evidence="1">Uncharacterized protein</fullName>
    </submittedName>
</protein>
<gene>
    <name evidence="1" type="ORF">PHATRDRAFT_32286</name>
</gene>
<organism evidence="1 2">
    <name type="scientific">Phaeodactylum tricornutum (strain CCAP 1055/1)</name>
    <dbReference type="NCBI Taxonomy" id="556484"/>
    <lineage>
        <taxon>Eukaryota</taxon>
        <taxon>Sar</taxon>
        <taxon>Stramenopiles</taxon>
        <taxon>Ochrophyta</taxon>
        <taxon>Bacillariophyta</taxon>
        <taxon>Bacillariophyceae</taxon>
        <taxon>Bacillariophycidae</taxon>
        <taxon>Naviculales</taxon>
        <taxon>Phaeodactylaceae</taxon>
        <taxon>Phaeodactylum</taxon>
    </lineage>
</organism>
<name>B7FQR2_PHATC</name>
<reference evidence="2" key="2">
    <citation type="submission" date="2008-08" db="EMBL/GenBank/DDBJ databases">
        <authorList>
            <consortium name="Diatom Consortium"/>
            <person name="Grigoriev I."/>
            <person name="Grimwood J."/>
            <person name="Kuo A."/>
            <person name="Otillar R.P."/>
            <person name="Salamov A."/>
            <person name="Detter J.C."/>
            <person name="Lindquist E."/>
            <person name="Shapiro H."/>
            <person name="Lucas S."/>
            <person name="Glavina del Rio T."/>
            <person name="Pitluck S."/>
            <person name="Rokhsar D."/>
            <person name="Bowler C."/>
        </authorList>
    </citation>
    <scope>GENOME REANNOTATION</scope>
    <source>
        <strain evidence="2">CCAP 1055/1</strain>
    </source>
</reference>
<dbReference type="EMBL" id="CM000605">
    <property type="protein sequence ID" value="EEC51911.1"/>
    <property type="molecule type" value="Genomic_DNA"/>
</dbReference>
<dbReference type="RefSeq" id="XP_002177448.1">
    <property type="nucleotide sequence ID" value="XM_002177412.1"/>
</dbReference>
<accession>B7FQR2</accession>
<dbReference type="PaxDb" id="2850-Phatr32286"/>
<sequence length="191" mass="21873">MSSTPSFRRDHEWPVVVYRKLSVGWEKLIRKKAQHSTSPSRAHSAVVKLSPRTGCLVVRQLRLRINLAPSQEDKQNKNRGLIVRRRNTLLVRPNRRTTTVVFRFESDTECLAFSDMFVELNPQVKVHSSKSQHHGTTGDDSTTCQAQDALSFLARLLYDDDFLEYVDHLESCMKSSEDGAKILESLCRRDG</sequence>
<proteinExistence type="predicted"/>
<keyword evidence="2" id="KW-1185">Reference proteome</keyword>
<dbReference type="eggNOG" id="ENOG502RWIC">
    <property type="taxonomic scope" value="Eukaryota"/>
</dbReference>
<dbReference type="KEGG" id="pti:PHATRDRAFT_32286"/>
<dbReference type="GeneID" id="7196746"/>
<dbReference type="Proteomes" id="UP000000759">
    <property type="component" value="Chromosome 1"/>
</dbReference>